<gene>
    <name evidence="1" type="ORF">O6H91_22G058300</name>
</gene>
<organism evidence="1 2">
    <name type="scientific">Diphasiastrum complanatum</name>
    <name type="common">Issler's clubmoss</name>
    <name type="synonym">Lycopodium complanatum</name>
    <dbReference type="NCBI Taxonomy" id="34168"/>
    <lineage>
        <taxon>Eukaryota</taxon>
        <taxon>Viridiplantae</taxon>
        <taxon>Streptophyta</taxon>
        <taxon>Embryophyta</taxon>
        <taxon>Tracheophyta</taxon>
        <taxon>Lycopodiopsida</taxon>
        <taxon>Lycopodiales</taxon>
        <taxon>Lycopodiaceae</taxon>
        <taxon>Lycopodioideae</taxon>
        <taxon>Diphasiastrum</taxon>
    </lineage>
</organism>
<accession>A0ACC2AFV8</accession>
<evidence type="ECO:0000313" key="1">
    <source>
        <dbReference type="EMBL" id="KAJ7516442.1"/>
    </source>
</evidence>
<proteinExistence type="predicted"/>
<dbReference type="Proteomes" id="UP001162992">
    <property type="component" value="Chromosome 22"/>
</dbReference>
<keyword evidence="2" id="KW-1185">Reference proteome</keyword>
<comment type="caution">
    <text evidence="1">The sequence shown here is derived from an EMBL/GenBank/DDBJ whole genome shotgun (WGS) entry which is preliminary data.</text>
</comment>
<sequence length="144" mass="16634">MKYPQWRPTGISKSEQMYINHIMFSIYNSCFDQFCLERIYWHKASCAMASILVSAGKIEMDFVLQPNSRLQNFFRVASTFFQDLPLLGPMLDNCLEEPIALVQQTRGFLFSNPTNVFFEIVTSHNIEVEHCIGQKSGIIKVELN</sequence>
<protein>
    <submittedName>
        <fullName evidence="1">Uncharacterized protein</fullName>
    </submittedName>
</protein>
<evidence type="ECO:0000313" key="2">
    <source>
        <dbReference type="Proteomes" id="UP001162992"/>
    </source>
</evidence>
<reference evidence="2" key="1">
    <citation type="journal article" date="2024" name="Proc. Natl. Acad. Sci. U.S.A.">
        <title>Extraordinary preservation of gene collinearity over three hundred million years revealed in homosporous lycophytes.</title>
        <authorList>
            <person name="Li C."/>
            <person name="Wickell D."/>
            <person name="Kuo L.Y."/>
            <person name="Chen X."/>
            <person name="Nie B."/>
            <person name="Liao X."/>
            <person name="Peng D."/>
            <person name="Ji J."/>
            <person name="Jenkins J."/>
            <person name="Williams M."/>
            <person name="Shu S."/>
            <person name="Plott C."/>
            <person name="Barry K."/>
            <person name="Rajasekar S."/>
            <person name="Grimwood J."/>
            <person name="Han X."/>
            <person name="Sun S."/>
            <person name="Hou Z."/>
            <person name="He W."/>
            <person name="Dai G."/>
            <person name="Sun C."/>
            <person name="Schmutz J."/>
            <person name="Leebens-Mack J.H."/>
            <person name="Li F.W."/>
            <person name="Wang L."/>
        </authorList>
    </citation>
    <scope>NUCLEOTIDE SEQUENCE [LARGE SCALE GENOMIC DNA]</scope>
    <source>
        <strain evidence="2">cv. PW_Plant_1</strain>
    </source>
</reference>
<dbReference type="EMBL" id="CM055113">
    <property type="protein sequence ID" value="KAJ7516442.1"/>
    <property type="molecule type" value="Genomic_DNA"/>
</dbReference>
<name>A0ACC2AFV8_DIPCM</name>